<evidence type="ECO:0000259" key="1">
    <source>
        <dbReference type="Pfam" id="PF00149"/>
    </source>
</evidence>
<dbReference type="eggNOG" id="COG4186">
    <property type="taxonomic scope" value="Bacteria"/>
</dbReference>
<dbReference type="RefSeq" id="WP_035624439.1">
    <property type="nucleotide sequence ID" value="NZ_JBEWQG010000029.1"/>
</dbReference>
<dbReference type="AlphaFoldDB" id="A0A086ADX0"/>
<dbReference type="InterPro" id="IPR004843">
    <property type="entry name" value="Calcineurin-like_PHP"/>
</dbReference>
<evidence type="ECO:0000313" key="2">
    <source>
        <dbReference type="EMBL" id="KFF14884.1"/>
    </source>
</evidence>
<reference evidence="3 5" key="2">
    <citation type="submission" date="2016-11" db="EMBL/GenBank/DDBJ databases">
        <title>Whole genomes of Flavobacteriaceae.</title>
        <authorList>
            <person name="Stine C."/>
            <person name="Li C."/>
            <person name="Tadesse D."/>
        </authorList>
    </citation>
    <scope>NUCLEOTIDE SEQUENCE [LARGE SCALE GENOMIC DNA]</scope>
    <source>
        <strain evidence="3 5">ATCC 29551</strain>
    </source>
</reference>
<evidence type="ECO:0000313" key="3">
    <source>
        <dbReference type="EMBL" id="OXA87740.1"/>
    </source>
</evidence>
<protein>
    <submittedName>
        <fullName evidence="2">Phosphoesterase</fullName>
    </submittedName>
</protein>
<keyword evidence="5" id="KW-1185">Reference proteome</keyword>
<dbReference type="Gene3D" id="3.60.21.10">
    <property type="match status" value="1"/>
</dbReference>
<evidence type="ECO:0000313" key="5">
    <source>
        <dbReference type="Proteomes" id="UP000198424"/>
    </source>
</evidence>
<feature type="domain" description="Calcineurin-like phosphoesterase" evidence="1">
    <location>
        <begin position="4"/>
        <end position="141"/>
    </location>
</feature>
<sequence length="188" mass="22114">MNQKIFFTSDQHFGHTNIIRFSERPFASVEEMDAELIKRWNEKVSPRDVVYHLGDISLERSERVKETLDQLNGSIFLVKGNHDKSALSYPKRFEWIKDYYELGVPDEDAPNGRQKIILFHYAMKVWKSSFRGTWHLYGHSHGNLPDDPTSRSFDVGVDCHNYEPLSYDEVKAIMMKKEWKAPFGEREI</sequence>
<name>A0A086ADX0_FLAHY</name>
<dbReference type="EMBL" id="JPRM01000026">
    <property type="protein sequence ID" value="KFF14884.1"/>
    <property type="molecule type" value="Genomic_DNA"/>
</dbReference>
<dbReference type="InterPro" id="IPR029052">
    <property type="entry name" value="Metallo-depent_PP-like"/>
</dbReference>
<dbReference type="Proteomes" id="UP000028712">
    <property type="component" value="Unassembled WGS sequence"/>
</dbReference>
<dbReference type="STRING" id="991.IW20_16390"/>
<dbReference type="Proteomes" id="UP000198424">
    <property type="component" value="Unassembled WGS sequence"/>
</dbReference>
<accession>A0A086ADX0</accession>
<dbReference type="GO" id="GO:0016787">
    <property type="term" value="F:hydrolase activity"/>
    <property type="evidence" value="ECO:0007669"/>
    <property type="project" value="InterPro"/>
</dbReference>
<comment type="caution">
    <text evidence="2">The sequence shown here is derived from an EMBL/GenBank/DDBJ whole genome shotgun (WGS) entry which is preliminary data.</text>
</comment>
<dbReference type="OrthoDB" id="5380073at2"/>
<reference evidence="2 4" key="1">
    <citation type="submission" date="2014-07" db="EMBL/GenBank/DDBJ databases">
        <title>Genome of Flavobacterium hydatis DSM 2063.</title>
        <authorList>
            <person name="Pipes S.E."/>
            <person name="Stropko S.J."/>
            <person name="Newman J.D."/>
        </authorList>
    </citation>
    <scope>NUCLEOTIDE SEQUENCE [LARGE SCALE GENOMIC DNA]</scope>
    <source>
        <strain evidence="2 4">DSM 2063</strain>
    </source>
</reference>
<dbReference type="EMBL" id="MUGY01000035">
    <property type="protein sequence ID" value="OXA87740.1"/>
    <property type="molecule type" value="Genomic_DNA"/>
</dbReference>
<gene>
    <name evidence="3" type="ORF">B0A62_22270</name>
    <name evidence="2" type="ORF">IW20_16390</name>
</gene>
<evidence type="ECO:0000313" key="4">
    <source>
        <dbReference type="Proteomes" id="UP000028712"/>
    </source>
</evidence>
<proteinExistence type="predicted"/>
<organism evidence="2 4">
    <name type="scientific">Flavobacterium hydatis</name>
    <name type="common">Cytophaga aquatilis</name>
    <dbReference type="NCBI Taxonomy" id="991"/>
    <lineage>
        <taxon>Bacteria</taxon>
        <taxon>Pseudomonadati</taxon>
        <taxon>Bacteroidota</taxon>
        <taxon>Flavobacteriia</taxon>
        <taxon>Flavobacteriales</taxon>
        <taxon>Flavobacteriaceae</taxon>
        <taxon>Flavobacterium</taxon>
    </lineage>
</organism>
<dbReference type="Pfam" id="PF00149">
    <property type="entry name" value="Metallophos"/>
    <property type="match status" value="1"/>
</dbReference>
<dbReference type="SUPFAM" id="SSF56300">
    <property type="entry name" value="Metallo-dependent phosphatases"/>
    <property type="match status" value="1"/>
</dbReference>